<evidence type="ECO:0000256" key="1">
    <source>
        <dbReference type="SAM" id="MobiDB-lite"/>
    </source>
</evidence>
<reference evidence="3" key="2">
    <citation type="submission" date="2025-08" db="UniProtKB">
        <authorList>
            <consortium name="RefSeq"/>
        </authorList>
    </citation>
    <scope>IDENTIFICATION</scope>
    <source>
        <tissue evidence="3">Leaf</tissue>
    </source>
</reference>
<protein>
    <recommendedName>
        <fullName evidence="4">DED domain-containing protein</fullName>
    </recommendedName>
</protein>
<organism evidence="2 3">
    <name type="scientific">Spinacia oleracea</name>
    <name type="common">Spinach</name>
    <dbReference type="NCBI Taxonomy" id="3562"/>
    <lineage>
        <taxon>Eukaryota</taxon>
        <taxon>Viridiplantae</taxon>
        <taxon>Streptophyta</taxon>
        <taxon>Embryophyta</taxon>
        <taxon>Tracheophyta</taxon>
        <taxon>Spermatophyta</taxon>
        <taxon>Magnoliopsida</taxon>
        <taxon>eudicotyledons</taxon>
        <taxon>Gunneridae</taxon>
        <taxon>Pentapetalae</taxon>
        <taxon>Caryophyllales</taxon>
        <taxon>Chenopodiaceae</taxon>
        <taxon>Chenopodioideae</taxon>
        <taxon>Anserineae</taxon>
        <taxon>Spinacia</taxon>
    </lineage>
</organism>
<evidence type="ECO:0000313" key="2">
    <source>
        <dbReference type="Proteomes" id="UP000813463"/>
    </source>
</evidence>
<proteinExistence type="predicted"/>
<name>A0ABM3QNN2_SPIOL</name>
<sequence>MAEDNYSNDGNKRVDRRLSLPEYGDEERNTIYKLTLSMKRRLSPQESMDTPSPVEAGEVRNLLHRLVEIDNESRKLLCKVFKLLEKDETLEAYVKERIEDPKVSKMWELVEQVLAQQDMELNLNDYHNYITNDRSIKEKDEKDKEKANDRFKVKNIGSGNEPAGNSRATAGSTTSTTAAATSSSSSTTRGSK</sequence>
<evidence type="ECO:0008006" key="4">
    <source>
        <dbReference type="Google" id="ProtNLM"/>
    </source>
</evidence>
<feature type="region of interest" description="Disordered" evidence="1">
    <location>
        <begin position="1"/>
        <end position="21"/>
    </location>
</feature>
<dbReference type="Proteomes" id="UP000813463">
    <property type="component" value="Chromosome 5"/>
</dbReference>
<dbReference type="RefSeq" id="XP_056684980.1">
    <property type="nucleotide sequence ID" value="XM_056829002.1"/>
</dbReference>
<evidence type="ECO:0000313" key="3">
    <source>
        <dbReference type="RefSeq" id="XP_056684980.1"/>
    </source>
</evidence>
<keyword evidence="2" id="KW-1185">Reference proteome</keyword>
<feature type="region of interest" description="Disordered" evidence="1">
    <location>
        <begin position="137"/>
        <end position="192"/>
    </location>
</feature>
<dbReference type="GeneID" id="130461077"/>
<gene>
    <name evidence="3" type="primary">LOC130461077</name>
</gene>
<feature type="compositionally biased region" description="Low complexity" evidence="1">
    <location>
        <begin position="166"/>
        <end position="192"/>
    </location>
</feature>
<accession>A0ABM3QNN2</accession>
<reference evidence="2" key="1">
    <citation type="journal article" date="2021" name="Nat. Commun.">
        <title>Genomic analyses provide insights into spinach domestication and the genetic basis of agronomic traits.</title>
        <authorList>
            <person name="Cai X."/>
            <person name="Sun X."/>
            <person name="Xu C."/>
            <person name="Sun H."/>
            <person name="Wang X."/>
            <person name="Ge C."/>
            <person name="Zhang Z."/>
            <person name="Wang Q."/>
            <person name="Fei Z."/>
            <person name="Jiao C."/>
            <person name="Wang Q."/>
        </authorList>
    </citation>
    <scope>NUCLEOTIDE SEQUENCE [LARGE SCALE GENOMIC DNA]</scope>
    <source>
        <strain evidence="2">cv. Varoflay</strain>
    </source>
</reference>
<feature type="compositionally biased region" description="Basic and acidic residues" evidence="1">
    <location>
        <begin position="10"/>
        <end position="19"/>
    </location>
</feature>
<feature type="compositionally biased region" description="Basic and acidic residues" evidence="1">
    <location>
        <begin position="137"/>
        <end position="152"/>
    </location>
</feature>